<gene>
    <name evidence="2" type="ORF">GCM10010446_12410</name>
</gene>
<dbReference type="RefSeq" id="WP_344491862.1">
    <property type="nucleotide sequence ID" value="NZ_BAAAUD010000013.1"/>
</dbReference>
<proteinExistence type="predicted"/>
<keyword evidence="3" id="KW-1185">Reference proteome</keyword>
<evidence type="ECO:0000313" key="2">
    <source>
        <dbReference type="EMBL" id="GAA2929388.1"/>
    </source>
</evidence>
<dbReference type="EMBL" id="BAAAUD010000013">
    <property type="protein sequence ID" value="GAA2929388.1"/>
    <property type="molecule type" value="Genomic_DNA"/>
</dbReference>
<protein>
    <submittedName>
        <fullName evidence="2">Uncharacterized protein</fullName>
    </submittedName>
</protein>
<organism evidence="2 3">
    <name type="scientific">Streptomyces enissocaesilis</name>
    <dbReference type="NCBI Taxonomy" id="332589"/>
    <lineage>
        <taxon>Bacteria</taxon>
        <taxon>Bacillati</taxon>
        <taxon>Actinomycetota</taxon>
        <taxon>Actinomycetes</taxon>
        <taxon>Kitasatosporales</taxon>
        <taxon>Streptomycetaceae</taxon>
        <taxon>Streptomyces</taxon>
        <taxon>Streptomyces rochei group</taxon>
    </lineage>
</organism>
<feature type="coiled-coil region" evidence="1">
    <location>
        <begin position="12"/>
        <end position="39"/>
    </location>
</feature>
<sequence length="161" mass="17725">MSLNQILRGTGNRRATDKIAELRAENQALLRQKAAADDAFTLLHQERREALDSADALRVRLAETELVAGRLARTVDDLTAERDGLYEEAAALRIRLAPYDAAEANQQAVTVPPMIRDTSATEDQATAPIDVRPVWDALGIEPVIDPGQTTWGARNQQQERA</sequence>
<evidence type="ECO:0000313" key="3">
    <source>
        <dbReference type="Proteomes" id="UP001500403"/>
    </source>
</evidence>
<comment type="caution">
    <text evidence="2">The sequence shown here is derived from an EMBL/GenBank/DDBJ whole genome shotgun (WGS) entry which is preliminary data.</text>
</comment>
<keyword evidence="1" id="KW-0175">Coiled coil</keyword>
<accession>A0ABN3WVT5</accession>
<dbReference type="Proteomes" id="UP001500403">
    <property type="component" value="Unassembled WGS sequence"/>
</dbReference>
<evidence type="ECO:0000256" key="1">
    <source>
        <dbReference type="SAM" id="Coils"/>
    </source>
</evidence>
<reference evidence="2 3" key="1">
    <citation type="journal article" date="2019" name="Int. J. Syst. Evol. Microbiol.">
        <title>The Global Catalogue of Microorganisms (GCM) 10K type strain sequencing project: providing services to taxonomists for standard genome sequencing and annotation.</title>
        <authorList>
            <consortium name="The Broad Institute Genomics Platform"/>
            <consortium name="The Broad Institute Genome Sequencing Center for Infectious Disease"/>
            <person name="Wu L."/>
            <person name="Ma J."/>
        </authorList>
    </citation>
    <scope>NUCLEOTIDE SEQUENCE [LARGE SCALE GENOMIC DNA]</scope>
    <source>
        <strain evidence="2 3">JCM 9088</strain>
    </source>
</reference>
<name>A0ABN3WVT5_9ACTN</name>